<dbReference type="InterPro" id="IPR001841">
    <property type="entry name" value="Znf_RING"/>
</dbReference>
<dbReference type="GO" id="GO:0045944">
    <property type="term" value="P:positive regulation of transcription by RNA polymerase II"/>
    <property type="evidence" value="ECO:0007669"/>
    <property type="project" value="TreeGrafter"/>
</dbReference>
<reference evidence="7 8" key="1">
    <citation type="submission" date="2025-05" db="UniProtKB">
        <authorList>
            <consortium name="RefSeq"/>
        </authorList>
    </citation>
    <scope>NUCLEOTIDE SEQUENCE [LARGE SCALE GENOMIC DNA]</scope>
</reference>
<dbReference type="Gene3D" id="3.30.40.10">
    <property type="entry name" value="Zinc/RING finger domain, C3HC4 (zinc finger)"/>
    <property type="match status" value="1"/>
</dbReference>
<keyword evidence="7" id="KW-1185">Reference proteome</keyword>
<dbReference type="GO" id="GO:0008270">
    <property type="term" value="F:zinc ion binding"/>
    <property type="evidence" value="ECO:0007669"/>
    <property type="project" value="UniProtKB-KW"/>
</dbReference>
<accession>A0A6J0T135</accession>
<evidence type="ECO:0000313" key="7">
    <source>
        <dbReference type="Proteomes" id="UP001652642"/>
    </source>
</evidence>
<dbReference type="OrthoDB" id="6105938at2759"/>
<protein>
    <submittedName>
        <fullName evidence="8 9">Large ribosomal subunit protein bL21m isoform X1</fullName>
    </submittedName>
</protein>
<dbReference type="KEGG" id="pvt:110074165"/>
<evidence type="ECO:0000256" key="5">
    <source>
        <dbReference type="SAM" id="MobiDB-lite"/>
    </source>
</evidence>
<proteinExistence type="predicted"/>
<organism evidence="7 8">
    <name type="scientific">Pogona vitticeps</name>
    <name type="common">central bearded dragon</name>
    <dbReference type="NCBI Taxonomy" id="103695"/>
    <lineage>
        <taxon>Eukaryota</taxon>
        <taxon>Metazoa</taxon>
        <taxon>Chordata</taxon>
        <taxon>Craniata</taxon>
        <taxon>Vertebrata</taxon>
        <taxon>Euteleostomi</taxon>
        <taxon>Lepidosauria</taxon>
        <taxon>Squamata</taxon>
        <taxon>Bifurcata</taxon>
        <taxon>Unidentata</taxon>
        <taxon>Episquamata</taxon>
        <taxon>Toxicofera</taxon>
        <taxon>Iguania</taxon>
        <taxon>Acrodonta</taxon>
        <taxon>Agamidae</taxon>
        <taxon>Amphibolurinae</taxon>
        <taxon>Pogona</taxon>
    </lineage>
</organism>
<name>A0A6J0T135_9SAUR</name>
<feature type="domain" description="RING-type" evidence="6">
    <location>
        <begin position="215"/>
        <end position="260"/>
    </location>
</feature>
<evidence type="ECO:0000313" key="8">
    <source>
        <dbReference type="RefSeq" id="XP_020639749.2"/>
    </source>
</evidence>
<dbReference type="InterPro" id="IPR017907">
    <property type="entry name" value="Znf_RING_CS"/>
</dbReference>
<dbReference type="GO" id="GO:0061630">
    <property type="term" value="F:ubiquitin protein ligase activity"/>
    <property type="evidence" value="ECO:0007669"/>
    <property type="project" value="UniProtKB-EC"/>
</dbReference>
<evidence type="ECO:0000256" key="4">
    <source>
        <dbReference type="PROSITE-ProRule" id="PRU00175"/>
    </source>
</evidence>
<dbReference type="RefSeq" id="XP_020639750.2">
    <property type="nucleotide sequence ID" value="XM_020784091.2"/>
</dbReference>
<sequence>MSSAKVKHDGAKRRKNKRGSGVVQGCPCSSLGEMAAGTSSKPSIPSLPSTSLMASPLETASICSSSKAGLSVLETTGSSSGSKEMEQKKMQSKYCEENTTSIQICSQSRMAASATETVSETEPIESDGNVEEVVDLTCESSIVDLTHNDSVVFVDEVKQCPHPELRAQVLPHGYILCSDDDSECRESDVPVASKLSSKLDKETVGSSGSSGTVSCPICMDGYAEIVRSGRLIVSTKCGHIFCSQCLCNSLRNASFCPACRKKLNHKQYHPIYI</sequence>
<evidence type="ECO:0000259" key="6">
    <source>
        <dbReference type="PROSITE" id="PS50089"/>
    </source>
</evidence>
<evidence type="ECO:0000256" key="3">
    <source>
        <dbReference type="ARBA" id="ARBA00022833"/>
    </source>
</evidence>
<dbReference type="PANTHER" id="PTHR23041">
    <property type="entry name" value="RING FINGER DOMAIN-CONTAINING"/>
    <property type="match status" value="1"/>
</dbReference>
<dbReference type="Proteomes" id="UP001652642">
    <property type="component" value="Chromosome 1"/>
</dbReference>
<dbReference type="GO" id="GO:0003677">
    <property type="term" value="F:DNA binding"/>
    <property type="evidence" value="ECO:0007669"/>
    <property type="project" value="UniProtKB-KW"/>
</dbReference>
<dbReference type="SUPFAM" id="SSF57850">
    <property type="entry name" value="RING/U-box"/>
    <property type="match status" value="1"/>
</dbReference>
<keyword evidence="1" id="KW-0479">Metal-binding</keyword>
<dbReference type="GO" id="GO:0016605">
    <property type="term" value="C:PML body"/>
    <property type="evidence" value="ECO:0007669"/>
    <property type="project" value="UniProtKB-SubCell"/>
</dbReference>
<keyword evidence="3" id="KW-0862">Zinc</keyword>
<dbReference type="PROSITE" id="PS50089">
    <property type="entry name" value="ZF_RING_2"/>
    <property type="match status" value="1"/>
</dbReference>
<keyword evidence="2 4" id="KW-0863">Zinc-finger</keyword>
<dbReference type="CTD" id="219927"/>
<dbReference type="AlphaFoldDB" id="A0A6J0T135"/>
<evidence type="ECO:0000313" key="9">
    <source>
        <dbReference type="RefSeq" id="XP_020639750.2"/>
    </source>
</evidence>
<dbReference type="PROSITE" id="PS00518">
    <property type="entry name" value="ZF_RING_1"/>
    <property type="match status" value="1"/>
</dbReference>
<dbReference type="InterPro" id="IPR013083">
    <property type="entry name" value="Znf_RING/FYVE/PHD"/>
</dbReference>
<dbReference type="PANTHER" id="PTHR23041:SF78">
    <property type="entry name" value="E3 UBIQUITIN-PROTEIN LIGASE RNF4"/>
    <property type="match status" value="1"/>
</dbReference>
<evidence type="ECO:0000256" key="2">
    <source>
        <dbReference type="ARBA" id="ARBA00022771"/>
    </source>
</evidence>
<dbReference type="InterPro" id="IPR047134">
    <property type="entry name" value="RNF4"/>
</dbReference>
<dbReference type="SMART" id="SM00184">
    <property type="entry name" value="RING"/>
    <property type="match status" value="1"/>
</dbReference>
<gene>
    <name evidence="8 9" type="primary">MRPL21</name>
</gene>
<evidence type="ECO:0000256" key="1">
    <source>
        <dbReference type="ARBA" id="ARBA00022723"/>
    </source>
</evidence>
<dbReference type="RefSeq" id="XP_020639749.2">
    <property type="nucleotide sequence ID" value="XM_020784090.2"/>
</dbReference>
<dbReference type="Pfam" id="PF13639">
    <property type="entry name" value="zf-RING_2"/>
    <property type="match status" value="1"/>
</dbReference>
<dbReference type="GO" id="GO:0005737">
    <property type="term" value="C:cytoplasm"/>
    <property type="evidence" value="ECO:0007669"/>
    <property type="project" value="UniProtKB-SubCell"/>
</dbReference>
<dbReference type="GeneID" id="110074165"/>
<feature type="region of interest" description="Disordered" evidence="5">
    <location>
        <begin position="1"/>
        <end position="26"/>
    </location>
</feature>